<dbReference type="GeneID" id="77402762"/>
<dbReference type="InterPro" id="IPR041698">
    <property type="entry name" value="Methyltransf_25"/>
</dbReference>
<name>A0A7J4MV51_METTF</name>
<sequence length="139" mass="15946">MIWELAGITKSTAMEAILHGVSDKDKFWSSGREVASKLTNFINKDSVVLDVGCGIGRVEKYLAPHVKEIFGVDISRRMIKIAKKALENYDNVYFIKNNGRDLSIFEDNKFDFVFSILVLQHLEKEDAYIYKRNVSCFET</sequence>
<dbReference type="GO" id="GO:0008168">
    <property type="term" value="F:methyltransferase activity"/>
    <property type="evidence" value="ECO:0007669"/>
    <property type="project" value="UniProtKB-KW"/>
</dbReference>
<proteinExistence type="predicted"/>
<dbReference type="Pfam" id="PF13649">
    <property type="entry name" value="Methyltransf_25"/>
    <property type="match status" value="1"/>
</dbReference>
<dbReference type="SUPFAM" id="SSF53335">
    <property type="entry name" value="S-adenosyl-L-methionine-dependent methyltransferases"/>
    <property type="match status" value="1"/>
</dbReference>
<dbReference type="EMBL" id="DUHT01000026">
    <property type="protein sequence ID" value="HIH64463.1"/>
    <property type="molecule type" value="Genomic_DNA"/>
</dbReference>
<protein>
    <submittedName>
        <fullName evidence="3">Class I SAM-dependent methyltransferase</fullName>
    </submittedName>
</protein>
<dbReference type="PANTHER" id="PTHR43861">
    <property type="entry name" value="TRANS-ACONITATE 2-METHYLTRANSFERASE-RELATED"/>
    <property type="match status" value="1"/>
</dbReference>
<keyword evidence="1 3" id="KW-0808">Transferase</keyword>
<gene>
    <name evidence="3" type="ORF">HA285_02500</name>
</gene>
<evidence type="ECO:0000259" key="2">
    <source>
        <dbReference type="Pfam" id="PF13649"/>
    </source>
</evidence>
<keyword evidence="3" id="KW-0489">Methyltransferase</keyword>
<dbReference type="CDD" id="cd02440">
    <property type="entry name" value="AdoMet_MTases"/>
    <property type="match status" value="1"/>
</dbReference>
<dbReference type="InterPro" id="IPR029063">
    <property type="entry name" value="SAM-dependent_MTases_sf"/>
</dbReference>
<dbReference type="Gene3D" id="3.40.50.150">
    <property type="entry name" value="Vaccinia Virus protein VP39"/>
    <property type="match status" value="1"/>
</dbReference>
<dbReference type="GO" id="GO:0032259">
    <property type="term" value="P:methylation"/>
    <property type="evidence" value="ECO:0007669"/>
    <property type="project" value="UniProtKB-KW"/>
</dbReference>
<dbReference type="Proteomes" id="UP000538031">
    <property type="component" value="Unassembled WGS sequence"/>
</dbReference>
<organism evidence="3 4">
    <name type="scientific">Methanothermobacter thermautotrophicus</name>
    <name type="common">Methanobacterium thermoformicicum</name>
    <dbReference type="NCBI Taxonomy" id="145262"/>
    <lineage>
        <taxon>Archaea</taxon>
        <taxon>Methanobacteriati</taxon>
        <taxon>Methanobacteriota</taxon>
        <taxon>Methanomada group</taxon>
        <taxon>Methanobacteria</taxon>
        <taxon>Methanobacteriales</taxon>
        <taxon>Methanobacteriaceae</taxon>
        <taxon>Methanothermobacter</taxon>
    </lineage>
</organism>
<accession>A0A7J4MV51</accession>
<dbReference type="RefSeq" id="WP_269899506.1">
    <property type="nucleotide sequence ID" value="NZ_CP064337.1"/>
</dbReference>
<evidence type="ECO:0000256" key="1">
    <source>
        <dbReference type="ARBA" id="ARBA00022679"/>
    </source>
</evidence>
<comment type="caution">
    <text evidence="3">The sequence shown here is derived from an EMBL/GenBank/DDBJ whole genome shotgun (WGS) entry which is preliminary data.</text>
</comment>
<dbReference type="AlphaFoldDB" id="A0A7J4MV51"/>
<evidence type="ECO:0000313" key="3">
    <source>
        <dbReference type="EMBL" id="HIH64463.1"/>
    </source>
</evidence>
<feature type="domain" description="Methyltransferase" evidence="2">
    <location>
        <begin position="48"/>
        <end position="127"/>
    </location>
</feature>
<evidence type="ECO:0000313" key="4">
    <source>
        <dbReference type="Proteomes" id="UP000538031"/>
    </source>
</evidence>
<reference evidence="4" key="1">
    <citation type="journal article" date="2020" name="bioRxiv">
        <title>A rank-normalized archaeal taxonomy based on genome phylogeny resolves widespread incomplete and uneven classifications.</title>
        <authorList>
            <person name="Rinke C."/>
            <person name="Chuvochina M."/>
            <person name="Mussig A.J."/>
            <person name="Chaumeil P.-A."/>
            <person name="Waite D.W."/>
            <person name="Whitman W.B."/>
            <person name="Parks D.H."/>
            <person name="Hugenholtz P."/>
        </authorList>
    </citation>
    <scope>NUCLEOTIDE SEQUENCE [LARGE SCALE GENOMIC DNA]</scope>
</reference>